<dbReference type="InterPro" id="IPR036412">
    <property type="entry name" value="HAD-like_sf"/>
</dbReference>
<feature type="region of interest" description="Disordered" evidence="2">
    <location>
        <begin position="686"/>
        <end position="735"/>
    </location>
</feature>
<dbReference type="EMBL" id="CM004391">
    <property type="protein sequence ID" value="OAY50917.1"/>
    <property type="molecule type" value="Genomic_DNA"/>
</dbReference>
<feature type="region of interest" description="Disordered" evidence="2">
    <location>
        <begin position="539"/>
        <end position="565"/>
    </location>
</feature>
<name>A0A251KXJ4_MANES</name>
<dbReference type="Pfam" id="PF04571">
    <property type="entry name" value="Lipin_N"/>
    <property type="match status" value="1"/>
</dbReference>
<keyword evidence="5" id="KW-1185">Reference proteome</keyword>
<feature type="region of interest" description="Disordered" evidence="2">
    <location>
        <begin position="883"/>
        <end position="967"/>
    </location>
</feature>
<feature type="domain" description="LNS2/PITP" evidence="3">
    <location>
        <begin position="1067"/>
        <end position="1223"/>
    </location>
</feature>
<organism evidence="4 5">
    <name type="scientific">Manihot esculenta</name>
    <name type="common">Cassava</name>
    <name type="synonym">Jatropha manihot</name>
    <dbReference type="NCBI Taxonomy" id="3983"/>
    <lineage>
        <taxon>Eukaryota</taxon>
        <taxon>Viridiplantae</taxon>
        <taxon>Streptophyta</taxon>
        <taxon>Embryophyta</taxon>
        <taxon>Tracheophyta</taxon>
        <taxon>Spermatophyta</taxon>
        <taxon>Magnoliopsida</taxon>
        <taxon>eudicotyledons</taxon>
        <taxon>Gunneridae</taxon>
        <taxon>Pentapetalae</taxon>
        <taxon>rosids</taxon>
        <taxon>fabids</taxon>
        <taxon>Malpighiales</taxon>
        <taxon>Euphorbiaceae</taxon>
        <taxon>Crotonoideae</taxon>
        <taxon>Manihoteae</taxon>
        <taxon>Manihot</taxon>
    </lineage>
</organism>
<dbReference type="InterPro" id="IPR026058">
    <property type="entry name" value="LIPIN"/>
</dbReference>
<dbReference type="InterPro" id="IPR007651">
    <property type="entry name" value="Lipin_N"/>
</dbReference>
<dbReference type="Gramene" id="Manes.05G172500.4.v8.1">
    <property type="protein sequence ID" value="Manes.05G172500.4.v8.1.CDS"/>
    <property type="gene ID" value="Manes.05G172500.v8.1"/>
</dbReference>
<feature type="compositionally biased region" description="Low complexity" evidence="2">
    <location>
        <begin position="888"/>
        <end position="897"/>
    </location>
</feature>
<dbReference type="GO" id="GO:0006629">
    <property type="term" value="P:lipid metabolic process"/>
    <property type="evidence" value="ECO:0000318"/>
    <property type="project" value="GO_Central"/>
</dbReference>
<evidence type="ECO:0000313" key="5">
    <source>
        <dbReference type="Proteomes" id="UP000091857"/>
    </source>
</evidence>
<evidence type="ECO:0000256" key="2">
    <source>
        <dbReference type="SAM" id="MobiDB-lite"/>
    </source>
</evidence>
<dbReference type="PANTHER" id="PTHR12181">
    <property type="entry name" value="LIPIN"/>
    <property type="match status" value="1"/>
</dbReference>
<dbReference type="AlphaFoldDB" id="A0A251KXJ4"/>
<feature type="compositionally biased region" description="Polar residues" evidence="2">
    <location>
        <begin position="206"/>
        <end position="224"/>
    </location>
</feature>
<proteinExistence type="inferred from homology"/>
<dbReference type="SUPFAM" id="SSF56784">
    <property type="entry name" value="HAD-like"/>
    <property type="match status" value="1"/>
</dbReference>
<feature type="region of interest" description="Disordered" evidence="2">
    <location>
        <begin position="206"/>
        <end position="239"/>
    </location>
</feature>
<dbReference type="SMART" id="SM00775">
    <property type="entry name" value="LNS2"/>
    <property type="match status" value="1"/>
</dbReference>
<sequence>MYAVGRLGSYITRGVYTVSGSFHPFGGAVDIIVVEQPDGSFKSSPWYVRFGKFQGVLKAREKIVNICVNGIDANFHMYLDNRGEAYFLREVEGDEGESVLSSYSDEADEPSQKRMPLKSKSCNFDLNQSNTCGQIDGNNGKIVARTSSRRSRIFGLVFGQSSMKEDGYRDENNGDDDGVVRMSSLDRAEIAANLLDVKWSTNLASSRSRKGNASQFSASYTSEGTGVRDRPNNDGQSQVGSSVQVVTENSMGHYMLAEETGSCNMQMGTSSHSGFENGKFSVEESSVAVSSLGATEQIVETFVLDESSLEEISGISRGANEPGLQNPDENSHGMISEVACSDSQIQDVIGESPSKKFDQEQFSDERNVAVAEVGIYEETGSNRTQSFIYCENSENSLVGLDGSKEQSAETLYLASGGPGDINFFAETLHVTTEFLLEDTVTQQAEEIELETLCTESCDNHPQLANPSPPLVRGHDEVNLEVSLAEPKSYTQMVTVDPACGLTEVQSTSSSFTNSVCQFENGINFGDKITSYELQPSLESVGGSEQLDGDRELEKAVSVPSSGSLEQLDGDRELEKAVSVPASGISGQLDGDHELAKAVSVPASESSEQLDGDHELAKAVSIPASESSEQLDGDCKLAKAVSVPSSESSEQLDGDRELAKAVSVPSSESSEQLDGYCELAEAVSVPASESSEQLDGDRELAKAVSVPASESSEQPDGDHELARAVSVTSSESSEEEQFIFGDLDDFKHKEIQGKLNFSDGVVEENNPSCCPEGTDEVNGPLSVNDESFSSGDSFFQKNQFADDETLMGNSREASSPISIPNLNGTADVRAERLAESLPNMWSCSDNMDAEDLQHPLSHSVGSDSKSLEWKLNSKDELCCINSDIDKENQSSPEPSNNEDSPHPEIKNSVANPAVGDPSKDIATTGGNWSLWPFNFRRSGSRIPTPPTVTDNKSSDVENVPDSNIDTENDKNIVKPELSEKVVTAVTDNRSSDVENVSDSNIDTENDKNIVKPKLSKKMVRAISPISEELASLNLKDGSNTVTFTFSTSMLGKQKVDARIYLWKWNTRIVISDVDGTITKSDVLGQFMPLVGMDWSQTGVAPLFSAIKENGYQLLFLSARAISQAYHTRQFLVNLKQNGKALPDGPVVISPDGLFPSLFREVIRRAPHEFKIACLEDIKALFPPDSNPFYAGFGNRDTDEISYLKVGIPKGKIFIINPKGEVAVNRRVDTKSYTSLHDIVHDIFPVMTSSHEQEDYNSWNFWKLPPLAID</sequence>
<protein>
    <recommendedName>
        <fullName evidence="3">LNS2/PITP domain-containing protein</fullName>
    </recommendedName>
</protein>
<dbReference type="OrthoDB" id="4567at2759"/>
<accession>A0A251KXJ4</accession>
<dbReference type="Pfam" id="PF08235">
    <property type="entry name" value="LNS2"/>
    <property type="match status" value="1"/>
</dbReference>
<dbReference type="EMBL" id="CM004391">
    <property type="protein sequence ID" value="OAY50916.1"/>
    <property type="molecule type" value="Genomic_DNA"/>
</dbReference>
<dbReference type="STRING" id="3983.A0A251KXJ4"/>
<dbReference type="Gramene" id="Manes.05G172500.3.v8.1">
    <property type="protein sequence ID" value="Manes.05G172500.3.v8.1.CDS"/>
    <property type="gene ID" value="Manes.05G172500.v8.1"/>
</dbReference>
<evidence type="ECO:0000313" key="4">
    <source>
        <dbReference type="EMBL" id="OAY50916.1"/>
    </source>
</evidence>
<dbReference type="Gramene" id="Manes.05G172500.5.v8.1">
    <property type="protein sequence ID" value="Manes.05G172500.5.v8.1.CDS"/>
    <property type="gene ID" value="Manes.05G172500.v8.1"/>
</dbReference>
<dbReference type="InterPro" id="IPR031315">
    <property type="entry name" value="LNS2/PITP"/>
</dbReference>
<evidence type="ECO:0000256" key="1">
    <source>
        <dbReference type="ARBA" id="ARBA00005476"/>
    </source>
</evidence>
<dbReference type="InterPro" id="IPR013209">
    <property type="entry name" value="LNS2"/>
</dbReference>
<comment type="similarity">
    <text evidence="1">Belongs to the lipin family.</text>
</comment>
<dbReference type="PANTHER" id="PTHR12181:SF12">
    <property type="entry name" value="PHOSPHATIDATE PHOSPHATASE"/>
    <property type="match status" value="1"/>
</dbReference>
<dbReference type="GO" id="GO:0008195">
    <property type="term" value="F:phosphatidate phosphatase activity"/>
    <property type="evidence" value="ECO:0000318"/>
    <property type="project" value="GO_Central"/>
</dbReference>
<evidence type="ECO:0000259" key="3">
    <source>
        <dbReference type="SMART" id="SM00775"/>
    </source>
</evidence>
<dbReference type="Proteomes" id="UP000091857">
    <property type="component" value="Chromosome 5"/>
</dbReference>
<reference evidence="4 5" key="1">
    <citation type="submission" date="2016-02" db="EMBL/GenBank/DDBJ databases">
        <title>WGS assembly of Manihot esculenta.</title>
        <authorList>
            <person name="Bredeson J.V."/>
            <person name="Prochnik S.E."/>
            <person name="Lyons J.B."/>
            <person name="Schmutz J."/>
            <person name="Grimwood J."/>
            <person name="Vrebalov J."/>
            <person name="Bart R.S."/>
            <person name="Amuge T."/>
            <person name="Ferguson M.E."/>
            <person name="Green R."/>
            <person name="Putnam N."/>
            <person name="Stites J."/>
            <person name="Rounsley S."/>
            <person name="Rokhsar D.S."/>
        </authorList>
    </citation>
    <scope>NUCLEOTIDE SEQUENCE [LARGE SCALE GENOMIC DNA]</scope>
    <source>
        <strain evidence="5">cv. AM560-2</strain>
        <tissue evidence="4">Leaf</tissue>
    </source>
</reference>
<gene>
    <name evidence="4" type="ORF">MANES_05G172500</name>
</gene>